<sequence length="212" mass="24283">MSPAAEAARARLRADHPSHRRYTPKRAWAPLTDAEWAALLPHLKVVATGEGRPLRDARQRLDGIFRVAVSGRPWHTLPADYGKPDTVSRHFRRLARMGLWMRLVGACASPAAPPALRRIEYFICRAARRAMRILGLDAAVMAEKLGLLTAMPVLPVYLARPLFFEQVRASMVTMMREYRSCPLRLPMAELRDWLRLQRHFAGKPWHRRWAPP</sequence>
<reference evidence="2 3" key="1">
    <citation type="journal article" date="2016" name="J. Microbiol.">
        <title>Dankookia rubra gen. nov., sp. nov., an alphaproteobacterium isolated from sediment of a shallow stream.</title>
        <authorList>
            <person name="Kim W.H."/>
            <person name="Kim D.H."/>
            <person name="Kang K."/>
            <person name="Ahn T.Y."/>
        </authorList>
    </citation>
    <scope>NUCLEOTIDE SEQUENCE [LARGE SCALE GENOMIC DNA]</scope>
    <source>
        <strain evidence="2 3">JCM30602</strain>
    </source>
</reference>
<name>A0A4R5Q8Z3_9PROT</name>
<dbReference type="EMBL" id="SMSJ01000073">
    <property type="protein sequence ID" value="TDH59256.1"/>
    <property type="molecule type" value="Genomic_DNA"/>
</dbReference>
<organism evidence="2 3">
    <name type="scientific">Dankookia rubra</name>
    <dbReference type="NCBI Taxonomy" id="1442381"/>
    <lineage>
        <taxon>Bacteria</taxon>
        <taxon>Pseudomonadati</taxon>
        <taxon>Pseudomonadota</taxon>
        <taxon>Alphaproteobacteria</taxon>
        <taxon>Acetobacterales</taxon>
        <taxon>Roseomonadaceae</taxon>
        <taxon>Dankookia</taxon>
    </lineage>
</organism>
<evidence type="ECO:0000313" key="3">
    <source>
        <dbReference type="Proteomes" id="UP000295096"/>
    </source>
</evidence>
<feature type="domain" description="Insertion element IS402-like" evidence="1">
    <location>
        <begin position="31"/>
        <end position="103"/>
    </location>
</feature>
<keyword evidence="3" id="KW-1185">Reference proteome</keyword>
<dbReference type="Pfam" id="PF13340">
    <property type="entry name" value="DUF4096"/>
    <property type="match status" value="1"/>
</dbReference>
<accession>A0A4R5Q8Z3</accession>
<proteinExistence type="predicted"/>
<gene>
    <name evidence="2" type="ORF">E2C06_28180</name>
</gene>
<evidence type="ECO:0000259" key="1">
    <source>
        <dbReference type="Pfam" id="PF13340"/>
    </source>
</evidence>
<protein>
    <submittedName>
        <fullName evidence="2">Transposase</fullName>
    </submittedName>
</protein>
<dbReference type="RefSeq" id="WP_133291914.1">
    <property type="nucleotide sequence ID" value="NZ_SMSJ01000073.1"/>
</dbReference>
<dbReference type="InterPro" id="IPR052909">
    <property type="entry name" value="Transposase_6_like"/>
</dbReference>
<dbReference type="PANTHER" id="PTHR46637:SF1">
    <property type="entry name" value="BLL5188 PROTEIN"/>
    <property type="match status" value="1"/>
</dbReference>
<comment type="caution">
    <text evidence="2">The sequence shown here is derived from an EMBL/GenBank/DDBJ whole genome shotgun (WGS) entry which is preliminary data.</text>
</comment>
<dbReference type="AlphaFoldDB" id="A0A4R5Q8Z3"/>
<dbReference type="InterPro" id="IPR025161">
    <property type="entry name" value="IS402-like_dom"/>
</dbReference>
<dbReference type="Proteomes" id="UP000295096">
    <property type="component" value="Unassembled WGS sequence"/>
</dbReference>
<evidence type="ECO:0000313" key="2">
    <source>
        <dbReference type="EMBL" id="TDH59256.1"/>
    </source>
</evidence>
<dbReference type="PANTHER" id="PTHR46637">
    <property type="entry name" value="TIS1421-TRANSPOSASE PROTEIN A"/>
    <property type="match status" value="1"/>
</dbReference>
<dbReference type="OrthoDB" id="7263379at2"/>